<feature type="transmembrane region" description="Helical" evidence="6">
    <location>
        <begin position="354"/>
        <end position="376"/>
    </location>
</feature>
<reference evidence="8" key="1">
    <citation type="submission" date="2018-06" db="EMBL/GenBank/DDBJ databases">
        <authorList>
            <person name="Zhirakovskaya E."/>
        </authorList>
    </citation>
    <scope>NUCLEOTIDE SEQUENCE</scope>
</reference>
<feature type="transmembrane region" description="Helical" evidence="6">
    <location>
        <begin position="204"/>
        <end position="225"/>
    </location>
</feature>
<dbReference type="InterPro" id="IPR018076">
    <property type="entry name" value="T2SS_GspF_dom"/>
</dbReference>
<dbReference type="Pfam" id="PF00482">
    <property type="entry name" value="T2SSF"/>
    <property type="match status" value="1"/>
</dbReference>
<comment type="subcellular location">
    <subcellularLocation>
        <location evidence="1">Cell membrane</location>
        <topology evidence="1">Multi-pass membrane protein</topology>
    </subcellularLocation>
</comment>
<evidence type="ECO:0000256" key="6">
    <source>
        <dbReference type="SAM" id="Phobius"/>
    </source>
</evidence>
<evidence type="ECO:0000256" key="3">
    <source>
        <dbReference type="ARBA" id="ARBA00022692"/>
    </source>
</evidence>
<dbReference type="EMBL" id="UOGL01000135">
    <property type="protein sequence ID" value="VAX37636.1"/>
    <property type="molecule type" value="Genomic_DNA"/>
</dbReference>
<feature type="domain" description="Type II secretion system protein GspF" evidence="7">
    <location>
        <begin position="244"/>
        <end position="371"/>
    </location>
</feature>
<evidence type="ECO:0000313" key="8">
    <source>
        <dbReference type="EMBL" id="VAX37636.1"/>
    </source>
</evidence>
<sequence length="404" mass="45299">MNLASWTILIAAESLTFTARISNWLREIYAGNYFRVIYLVLAVLIVTLIVRILFRKKTKASVDGIASSLETTSTETTAKEYDIRPIPSIVSKNVENVSWKDRELFGKTRQRLIDQENPVPELLAEDSPVLNNDDLTFGTATPTLAAMLPQSEESRDVHKRELQKAGYYKPRAWQNLAAVRYLGIIVPLFFFGILFLFLPVRYEWIAAVLVVVIPIAGWALPSLFIKGKATDRLSEIETGMPDMLDMMNMCIGQGLTVKESLYRVSKDLKPVYPALAQELSIVHEQAEVGTMRHALENFADRIDTPPVKSFTSLLIQTDEMGTSVSDALEDHSDSMRETLRQRADEKANSSAFKLLFPTVLCLMPAVFIILLGPAIISLSDFYTEGGFDSINSGRNAIRQIETLR</sequence>
<dbReference type="PANTHER" id="PTHR35007">
    <property type="entry name" value="INTEGRAL MEMBRANE PROTEIN-RELATED"/>
    <property type="match status" value="1"/>
</dbReference>
<dbReference type="GO" id="GO:0005886">
    <property type="term" value="C:plasma membrane"/>
    <property type="evidence" value="ECO:0007669"/>
    <property type="project" value="UniProtKB-SubCell"/>
</dbReference>
<feature type="transmembrane region" description="Helical" evidence="6">
    <location>
        <begin position="178"/>
        <end position="198"/>
    </location>
</feature>
<keyword evidence="4 6" id="KW-1133">Transmembrane helix</keyword>
<dbReference type="PANTHER" id="PTHR35007:SF2">
    <property type="entry name" value="PILUS ASSEMBLE PROTEIN"/>
    <property type="match status" value="1"/>
</dbReference>
<gene>
    <name evidence="8" type="ORF">MNBD_PLANCTO02-2090</name>
</gene>
<name>A0A3B1D447_9ZZZZ</name>
<evidence type="ECO:0000256" key="1">
    <source>
        <dbReference type="ARBA" id="ARBA00004651"/>
    </source>
</evidence>
<dbReference type="AlphaFoldDB" id="A0A3B1D447"/>
<feature type="transmembrane region" description="Helical" evidence="6">
    <location>
        <begin position="34"/>
        <end position="54"/>
    </location>
</feature>
<proteinExistence type="predicted"/>
<accession>A0A3B1D447</accession>
<evidence type="ECO:0000256" key="4">
    <source>
        <dbReference type="ARBA" id="ARBA00022989"/>
    </source>
</evidence>
<keyword evidence="2" id="KW-1003">Cell membrane</keyword>
<keyword evidence="3 6" id="KW-0812">Transmembrane</keyword>
<organism evidence="8">
    <name type="scientific">hydrothermal vent metagenome</name>
    <dbReference type="NCBI Taxonomy" id="652676"/>
    <lineage>
        <taxon>unclassified sequences</taxon>
        <taxon>metagenomes</taxon>
        <taxon>ecological metagenomes</taxon>
    </lineage>
</organism>
<protein>
    <submittedName>
        <fullName evidence="8">Type II/IV secretion system protein TadC, associated with Flp pilus assembly</fullName>
    </submittedName>
</protein>
<evidence type="ECO:0000256" key="2">
    <source>
        <dbReference type="ARBA" id="ARBA00022475"/>
    </source>
</evidence>
<keyword evidence="5 6" id="KW-0472">Membrane</keyword>
<evidence type="ECO:0000256" key="5">
    <source>
        <dbReference type="ARBA" id="ARBA00023136"/>
    </source>
</evidence>
<evidence type="ECO:0000259" key="7">
    <source>
        <dbReference type="Pfam" id="PF00482"/>
    </source>
</evidence>